<dbReference type="Pfam" id="PF00295">
    <property type="entry name" value="Glyco_hydro_28"/>
    <property type="match status" value="2"/>
</dbReference>
<keyword evidence="6" id="KW-0325">Glycoprotein</keyword>
<evidence type="ECO:0000313" key="11">
    <source>
        <dbReference type="Proteomes" id="UP000075230"/>
    </source>
</evidence>
<dbReference type="GO" id="GO:0005576">
    <property type="term" value="C:extracellular region"/>
    <property type="evidence" value="ECO:0007669"/>
    <property type="project" value="UniProtKB-SubCell"/>
</dbReference>
<dbReference type="InterPro" id="IPR011050">
    <property type="entry name" value="Pectin_lyase_fold/virulence"/>
</dbReference>
<dbReference type="AlphaFoldDB" id="A0A146G112"/>
<dbReference type="VEuPathDB" id="FungiDB:ASPFODRAFT_50512"/>
<evidence type="ECO:0000256" key="8">
    <source>
        <dbReference type="ARBA" id="ARBA00023316"/>
    </source>
</evidence>
<dbReference type="PANTHER" id="PTHR31736">
    <property type="match status" value="1"/>
</dbReference>
<evidence type="ECO:0000256" key="6">
    <source>
        <dbReference type="ARBA" id="ARBA00023180"/>
    </source>
</evidence>
<proteinExistence type="inferred from homology"/>
<protein>
    <submittedName>
        <fullName evidence="10">Exopolygalacturonase B</fullName>
    </submittedName>
</protein>
<keyword evidence="3" id="KW-0964">Secreted</keyword>
<keyword evidence="8" id="KW-0961">Cell wall biogenesis/degradation</keyword>
<dbReference type="EMBL" id="BCWF01000042">
    <property type="protein sequence ID" value="GAT31315.1"/>
    <property type="molecule type" value="Genomic_DNA"/>
</dbReference>
<evidence type="ECO:0000256" key="5">
    <source>
        <dbReference type="ARBA" id="ARBA00022801"/>
    </source>
</evidence>
<dbReference type="InterPro" id="IPR012334">
    <property type="entry name" value="Pectin_lyas_fold"/>
</dbReference>
<evidence type="ECO:0000256" key="3">
    <source>
        <dbReference type="ARBA" id="ARBA00022525"/>
    </source>
</evidence>
<evidence type="ECO:0000256" key="2">
    <source>
        <dbReference type="ARBA" id="ARBA00008834"/>
    </source>
</evidence>
<evidence type="ECO:0000313" key="10">
    <source>
        <dbReference type="EMBL" id="GAT31315.1"/>
    </source>
</evidence>
<comment type="caution">
    <text evidence="10">The sequence shown here is derived from an EMBL/GenBank/DDBJ whole genome shotgun (WGS) entry which is preliminary data.</text>
</comment>
<reference evidence="10 11" key="1">
    <citation type="journal article" date="2016" name="DNA Res.">
        <title>Genome sequence of Aspergillus luchuensis NBRC 4314.</title>
        <authorList>
            <person name="Yamada O."/>
            <person name="Machida M."/>
            <person name="Hosoyama A."/>
            <person name="Goto M."/>
            <person name="Takahashi T."/>
            <person name="Futagami T."/>
            <person name="Yamagata Y."/>
            <person name="Takeuchi M."/>
            <person name="Kobayashi T."/>
            <person name="Koike H."/>
            <person name="Abe K."/>
            <person name="Asai K."/>
            <person name="Arita M."/>
            <person name="Fujita N."/>
            <person name="Fukuda K."/>
            <person name="Higa K."/>
            <person name="Horikawa H."/>
            <person name="Ishikawa T."/>
            <person name="Jinno K."/>
            <person name="Kato Y."/>
            <person name="Kirimura K."/>
            <person name="Mizutani O."/>
            <person name="Nakasone K."/>
            <person name="Sano M."/>
            <person name="Shiraishi Y."/>
            <person name="Tsukahara M."/>
            <person name="Gomi K."/>
        </authorList>
    </citation>
    <scope>NUCLEOTIDE SEQUENCE [LARGE SCALE GENOMIC DNA]</scope>
    <source>
        <strain evidence="10 11">RIB 2604</strain>
    </source>
</reference>
<evidence type="ECO:0000256" key="1">
    <source>
        <dbReference type="ARBA" id="ARBA00004613"/>
    </source>
</evidence>
<keyword evidence="4" id="KW-0732">Signal</keyword>
<name>A0A146G112_ASPKA</name>
<sequence length="374" mass="40002">MNTTWLDDVEIDLQGTLLWSTNISYWLNHSLPVGYQNQSTAWILGGKDIVFEGHGYGTFNGSGPTWYKYVGSKSNYPRRPNQLTVSGATGAVFKGLRFVQSQMWTMSIIYTSDSVFDSIYVNNLYDDGDSAQNTDGANTIYSNNITFTNWEVVNGDDSISTKANSTDITIANSKFTSGLGIAIGSIGQYNGAFETVKGLKISNITYDKTTHAVYFKTWTGDQVGYPPNGGGGGLGCTFHILISNPCDDLNPNLRTDASDIVATNLKTNNLKGAPFTISQCTTFSGASGNCTNSKFQIRDLVFTDISGTVDSAEVASFQCSAVAPCEDITIENVSLRIAGNTTLADEYLCGNVEGAVGWNCTGEVCVGSSATGGC</sequence>
<dbReference type="SUPFAM" id="SSF51126">
    <property type="entry name" value="Pectin lyase-like"/>
    <property type="match status" value="1"/>
</dbReference>
<evidence type="ECO:0000256" key="9">
    <source>
        <dbReference type="RuleBase" id="RU361169"/>
    </source>
</evidence>
<evidence type="ECO:0000256" key="4">
    <source>
        <dbReference type="ARBA" id="ARBA00022729"/>
    </source>
</evidence>
<accession>A0A146G112</accession>
<reference evidence="11" key="2">
    <citation type="submission" date="2016-02" db="EMBL/GenBank/DDBJ databases">
        <title>Genome sequencing of Aspergillus luchuensis NBRC 4314.</title>
        <authorList>
            <person name="Yamada O."/>
        </authorList>
    </citation>
    <scope>NUCLEOTIDE SEQUENCE [LARGE SCALE GENOMIC DNA]</scope>
    <source>
        <strain evidence="11">RIB 2604</strain>
    </source>
</reference>
<dbReference type="GO" id="GO:0071555">
    <property type="term" value="P:cell wall organization"/>
    <property type="evidence" value="ECO:0007669"/>
    <property type="project" value="UniProtKB-KW"/>
</dbReference>
<gene>
    <name evidence="10" type="ORF">RIB2604_04300460</name>
</gene>
<dbReference type="PANTHER" id="PTHR31736:SF8">
    <property type="entry name" value="PUTATIVE (AFU_ORTHOLOGUE AFUA_7G06410)-RELATED"/>
    <property type="match status" value="1"/>
</dbReference>
<keyword evidence="5 9" id="KW-0378">Hydrolase</keyword>
<dbReference type="GO" id="GO:0004650">
    <property type="term" value="F:polygalacturonase activity"/>
    <property type="evidence" value="ECO:0007669"/>
    <property type="project" value="InterPro"/>
</dbReference>
<dbReference type="InterPro" id="IPR000743">
    <property type="entry name" value="Glyco_hydro_28"/>
</dbReference>
<comment type="subcellular location">
    <subcellularLocation>
        <location evidence="1">Secreted</location>
    </subcellularLocation>
</comment>
<organism evidence="10 11">
    <name type="scientific">Aspergillus kawachii</name>
    <name type="common">White koji mold</name>
    <name type="synonym">Aspergillus awamori var. kawachi</name>
    <dbReference type="NCBI Taxonomy" id="1069201"/>
    <lineage>
        <taxon>Eukaryota</taxon>
        <taxon>Fungi</taxon>
        <taxon>Dikarya</taxon>
        <taxon>Ascomycota</taxon>
        <taxon>Pezizomycotina</taxon>
        <taxon>Eurotiomycetes</taxon>
        <taxon>Eurotiomycetidae</taxon>
        <taxon>Eurotiales</taxon>
        <taxon>Aspergillaceae</taxon>
        <taxon>Aspergillus</taxon>
        <taxon>Aspergillus subgen. Circumdati</taxon>
    </lineage>
</organism>
<dbReference type="Gene3D" id="2.160.20.10">
    <property type="entry name" value="Single-stranded right-handed beta-helix, Pectin lyase-like"/>
    <property type="match status" value="1"/>
</dbReference>
<dbReference type="Proteomes" id="UP000075230">
    <property type="component" value="Unassembled WGS sequence"/>
</dbReference>
<dbReference type="GO" id="GO:0005975">
    <property type="term" value="P:carbohydrate metabolic process"/>
    <property type="evidence" value="ECO:0007669"/>
    <property type="project" value="InterPro"/>
</dbReference>
<comment type="similarity">
    <text evidence="2 9">Belongs to the glycosyl hydrolase 28 family.</text>
</comment>
<evidence type="ECO:0000256" key="7">
    <source>
        <dbReference type="ARBA" id="ARBA00023295"/>
    </source>
</evidence>
<keyword evidence="7 9" id="KW-0326">Glycosidase</keyword>